<dbReference type="InterPro" id="IPR000246">
    <property type="entry name" value="Peptidase_T2"/>
</dbReference>
<dbReference type="Proteomes" id="UP000436088">
    <property type="component" value="Unassembled WGS sequence"/>
</dbReference>
<evidence type="ECO:0000256" key="3">
    <source>
        <dbReference type="PIRSR" id="PIRSR600246-3"/>
    </source>
</evidence>
<dbReference type="Pfam" id="PF01112">
    <property type="entry name" value="Asparaginase_2"/>
    <property type="match status" value="1"/>
</dbReference>
<evidence type="ECO:0000313" key="5">
    <source>
        <dbReference type="Proteomes" id="UP000436088"/>
    </source>
</evidence>
<dbReference type="EMBL" id="VEPZ02000966">
    <property type="protein sequence ID" value="KAE8706871.1"/>
    <property type="molecule type" value="Genomic_DNA"/>
</dbReference>
<dbReference type="GO" id="GO:0016787">
    <property type="term" value="F:hydrolase activity"/>
    <property type="evidence" value="ECO:0007669"/>
    <property type="project" value="InterPro"/>
</dbReference>
<comment type="subunit">
    <text evidence="1">Heterotetramer of two alpha and two beta chains arranged as a dimer of alpha/beta heterodimers.</text>
</comment>
<organism evidence="4 5">
    <name type="scientific">Hibiscus syriacus</name>
    <name type="common">Rose of Sharon</name>
    <dbReference type="NCBI Taxonomy" id="106335"/>
    <lineage>
        <taxon>Eukaryota</taxon>
        <taxon>Viridiplantae</taxon>
        <taxon>Streptophyta</taxon>
        <taxon>Embryophyta</taxon>
        <taxon>Tracheophyta</taxon>
        <taxon>Spermatophyta</taxon>
        <taxon>Magnoliopsida</taxon>
        <taxon>eudicotyledons</taxon>
        <taxon>Gunneridae</taxon>
        <taxon>Pentapetalae</taxon>
        <taxon>rosids</taxon>
        <taxon>malvids</taxon>
        <taxon>Malvales</taxon>
        <taxon>Malvaceae</taxon>
        <taxon>Malvoideae</taxon>
        <taxon>Hibiscus</taxon>
    </lineage>
</organism>
<dbReference type="InterPro" id="IPR029055">
    <property type="entry name" value="Ntn_hydrolases_N"/>
</dbReference>
<dbReference type="SUPFAM" id="SSF56235">
    <property type="entry name" value="N-terminal nucleophile aminohydrolases (Ntn hydrolases)"/>
    <property type="match status" value="1"/>
</dbReference>
<keyword evidence="5" id="KW-1185">Reference proteome</keyword>
<comment type="caution">
    <text evidence="4">The sequence shown here is derived from an EMBL/GenBank/DDBJ whole genome shotgun (WGS) entry which is preliminary data.</text>
</comment>
<feature type="active site" description="Nucleophile" evidence="2">
    <location>
        <position position="174"/>
    </location>
</feature>
<reference evidence="4" key="1">
    <citation type="submission" date="2019-09" db="EMBL/GenBank/DDBJ databases">
        <title>Draft genome information of white flower Hibiscus syriacus.</title>
        <authorList>
            <person name="Kim Y.-M."/>
        </authorList>
    </citation>
    <scope>NUCLEOTIDE SEQUENCE [LARGE SCALE GENOMIC DNA]</scope>
    <source>
        <strain evidence="4">YM2019G1</strain>
    </source>
</reference>
<dbReference type="Gene3D" id="3.60.20.30">
    <property type="entry name" value="(Glycosyl)asparaginase"/>
    <property type="match status" value="1"/>
</dbReference>
<dbReference type="PANTHER" id="PTHR10188">
    <property type="entry name" value="L-ASPARAGINASE"/>
    <property type="match status" value="1"/>
</dbReference>
<evidence type="ECO:0000256" key="1">
    <source>
        <dbReference type="ARBA" id="ARBA00011601"/>
    </source>
</evidence>
<evidence type="ECO:0000313" key="4">
    <source>
        <dbReference type="EMBL" id="KAE8706871.1"/>
    </source>
</evidence>
<dbReference type="PANTHER" id="PTHR10188:SF13">
    <property type="entry name" value="ISOASPARTYL PEPTIDASE_L-ASPARAGINASE 2-RELATED"/>
    <property type="match status" value="1"/>
</dbReference>
<dbReference type="AlphaFoldDB" id="A0A6A3AQB6"/>
<protein>
    <submittedName>
        <fullName evidence="4">Isoaspartyl peptidase/L-asparaginase 2</fullName>
    </submittedName>
</protein>
<accession>A0A6A3AQB6</accession>
<gene>
    <name evidence="4" type="ORF">F3Y22_tig00110387pilonHSYRG00055</name>
</gene>
<name>A0A6A3AQB6_HIBSY</name>
<feature type="site" description="Cleavage; by autolysis" evidence="3">
    <location>
        <begin position="173"/>
        <end position="174"/>
    </location>
</feature>
<sequence length="239" mass="26606">MHQHHKKEAETPMTQDIECKWGRLQWMGKAHQEEAKKLLARCLDIGISNLPAIDVVELVVRELETDPLFNSGHGSALTEKNDGNGQYYGRAKEDMRCRFQLKHPFAKKQGVELVDNEYFITEKNVGMLKLAKEVNSILFDYRIPTTDTCGAGAAVMDNPLQMNGLPISVYALETVGCVVVDKEGSYVAATSTGGLMNKMTGKIREAIIRSTLAREVAAVMEYKGLSLNEALDFVIKNRL</sequence>
<proteinExistence type="predicted"/>
<evidence type="ECO:0000256" key="2">
    <source>
        <dbReference type="PIRSR" id="PIRSR600246-1"/>
    </source>
</evidence>